<dbReference type="Proteomes" id="UP001186944">
    <property type="component" value="Unassembled WGS sequence"/>
</dbReference>
<reference evidence="1" key="1">
    <citation type="submission" date="2019-08" db="EMBL/GenBank/DDBJ databases">
        <title>The improved chromosome-level genome for the pearl oyster Pinctada fucata martensii using PacBio sequencing and Hi-C.</title>
        <authorList>
            <person name="Zheng Z."/>
        </authorList>
    </citation>
    <scope>NUCLEOTIDE SEQUENCE</scope>
    <source>
        <strain evidence="1">ZZ-2019</strain>
        <tissue evidence="1">Adductor muscle</tissue>
    </source>
</reference>
<proteinExistence type="predicted"/>
<evidence type="ECO:0000313" key="2">
    <source>
        <dbReference type="Proteomes" id="UP001186944"/>
    </source>
</evidence>
<dbReference type="AlphaFoldDB" id="A0AA89BVI4"/>
<gene>
    <name evidence="1" type="ORF">FSP39_025256</name>
</gene>
<name>A0AA89BVI4_PINIB</name>
<dbReference type="EMBL" id="VSWD01000011">
    <property type="protein sequence ID" value="KAK3088905.1"/>
    <property type="molecule type" value="Genomic_DNA"/>
</dbReference>
<protein>
    <submittedName>
        <fullName evidence="1">Uncharacterized protein</fullName>
    </submittedName>
</protein>
<sequence>MQVVIPIILYVDVQQNQNVGPNGGREADRKLCAMDSQPPIILFKVLYAHFAVFHLFVTGILCATEQECQTEWWERTSDRVECSGYDPNAYDLRYFECTFCCKSSLCNKNVVPDDLYLGTKQTG</sequence>
<accession>A0AA89BVI4</accession>
<keyword evidence="2" id="KW-1185">Reference proteome</keyword>
<evidence type="ECO:0000313" key="1">
    <source>
        <dbReference type="EMBL" id="KAK3088905.1"/>
    </source>
</evidence>
<comment type="caution">
    <text evidence="1">The sequence shown here is derived from an EMBL/GenBank/DDBJ whole genome shotgun (WGS) entry which is preliminary data.</text>
</comment>
<organism evidence="1 2">
    <name type="scientific">Pinctada imbricata</name>
    <name type="common">Atlantic pearl-oyster</name>
    <name type="synonym">Pinctada martensii</name>
    <dbReference type="NCBI Taxonomy" id="66713"/>
    <lineage>
        <taxon>Eukaryota</taxon>
        <taxon>Metazoa</taxon>
        <taxon>Spiralia</taxon>
        <taxon>Lophotrochozoa</taxon>
        <taxon>Mollusca</taxon>
        <taxon>Bivalvia</taxon>
        <taxon>Autobranchia</taxon>
        <taxon>Pteriomorphia</taxon>
        <taxon>Pterioida</taxon>
        <taxon>Pterioidea</taxon>
        <taxon>Pteriidae</taxon>
        <taxon>Pinctada</taxon>
    </lineage>
</organism>